<feature type="compositionally biased region" description="Low complexity" evidence="6">
    <location>
        <begin position="391"/>
        <end position="401"/>
    </location>
</feature>
<dbReference type="InterPro" id="IPR001849">
    <property type="entry name" value="PH_domain"/>
</dbReference>
<dbReference type="PROSITE" id="PS50002">
    <property type="entry name" value="SH3"/>
    <property type="match status" value="1"/>
</dbReference>
<feature type="domain" description="SH3" evidence="7">
    <location>
        <begin position="810"/>
        <end position="869"/>
    </location>
</feature>
<evidence type="ECO:0000256" key="1">
    <source>
        <dbReference type="ARBA" id="ARBA00004496"/>
    </source>
</evidence>
<evidence type="ECO:0000256" key="2">
    <source>
        <dbReference type="ARBA" id="ARBA00022443"/>
    </source>
</evidence>
<dbReference type="GO" id="GO:0005737">
    <property type="term" value="C:cytoplasm"/>
    <property type="evidence" value="ECO:0007669"/>
    <property type="project" value="UniProtKB-SubCell"/>
</dbReference>
<feature type="compositionally biased region" description="Low complexity" evidence="6">
    <location>
        <begin position="583"/>
        <end position="610"/>
    </location>
</feature>
<sequence length="1321" mass="147390">MRKAAQVHGASSALEDQLPCPPQTLQGEVPGPPAQPLDDLCPLQEVSHWAGSGCVAQVRPVGSEPCSEESRLNGLNSQAWCNPVIGQPEAKPYPSRIMRLLSNQKRCGDAASERTPNHGPTTTPQNWSGLSGLKVMGSFKKLRSTVFQGIQSRGNAMTANQDEDHTMIANDDAVCVDISRGQQPQQRCKEGYRVNGVCVGESIVGICSGVSDDDEDEDGNDERLQRNSHFSRSIRRAYGSGRISLLDMGYTPRSPKAAAPSPSRRPRPVSTVFAGSEEHLPREANGRALSQMSKSAENLHLFKAPFKRKTASAHLAHPPQRELETEPEPEPDTPERGRTLNINRTTSASSVDSHERASGRWRSPSRTRAQMHRLVGSLTDLTSRRPPIAPLAPQAPLSPLSRLHDDYSRRTPCLPPSDRQRRPSPARVKATSDMEGGQRVTAVTLEHTPSIHPVPLCSLHPMEVGDKHNAELHNLSLLLANQCVVPLTSSPRSGARAPRDKSTGNCGPVEDQRPGTVSLLQPCPQSVPDQSEDPLQEQSRCIWKTTEKDADEQESAGDPKGTEDVTEARVLLSSCQPLADSVPSLPATLTPTESPASPTPASGTDPPTAAVIRRRPGRPRPRPISDYAQLVSRKFSIPEEEGAELRPQPEAAATAAVIPSHVNSSAAANGDGQKYRHGNSPQDDHWRRPMSAIEGMEFFPSPGADDREDLDSLPSPVTRPPMPSHQVPPYKAVSARLRPNILSQSTPIGLDRVGRRRLHRVLSDGISEGCSVLDDSVSEEDGSFDELTNVTSYLQSGVELTALNQLINSGHVVYAEALWDHVTMEEQELAFQAGDVIRVLEASSKDWWFGLVGDSEAWFPSSFVRVRVNQEDSSGGSVESVEMAMDQEAVLPRDKRAQSTEHRDQMRTNVVREIMSTERDYIKHLRDICDGYIRQCRKHPGMFTDLQLKTIFSNIEDIYKFQRKFLKDLEKKYDKEEPHLSEIGHCFLQQGDGFSIYSDYCNTHPVACVELQRLMKLSRYKHFFEACRLLQQMIDISLAGFLLTPVQKICKYPLQLGELLKYTPKDHSDYRGVSDAYEAMKNVASLINERKRRLESIDTIAQWQVSILRWEGEDVLARSSELIHSGELTRMVRQGKTQQRSFFLFDHQLVFCKKDVLRRDLLHYRGRLDTDATELQDLPDGRDAELGGVSLRNGIRLRNAETGEVCTLCCRKAEDKRRWLEAFARERRRVQEDQEMGMEISQEQRKQAILNAQKSKQGKIKSMGYSGHPVPTQYQPLHPLHQRHVTVPTSVPQQQVFSLAEPKRKPTHVWYNLTRNALFRK</sequence>
<dbReference type="PANTHER" id="PTHR47544:SF5">
    <property type="entry name" value="SPERMATOGENESIS-ASSOCIATED 13"/>
    <property type="match status" value="1"/>
</dbReference>
<dbReference type="GO" id="GO:0005085">
    <property type="term" value="F:guanyl-nucleotide exchange factor activity"/>
    <property type="evidence" value="ECO:0007669"/>
    <property type="project" value="UniProtKB-KW"/>
</dbReference>
<dbReference type="InterPro" id="IPR001452">
    <property type="entry name" value="SH3_domain"/>
</dbReference>
<dbReference type="CDD" id="cd00160">
    <property type="entry name" value="RhoGEF"/>
    <property type="match status" value="1"/>
</dbReference>
<reference evidence="11" key="1">
    <citation type="submission" date="2025-08" db="UniProtKB">
        <authorList>
            <consortium name="RefSeq"/>
        </authorList>
    </citation>
    <scope>IDENTIFICATION</scope>
</reference>
<feature type="region of interest" description="Disordered" evidence="6">
    <location>
        <begin position="664"/>
        <end position="685"/>
    </location>
</feature>
<feature type="compositionally biased region" description="Low complexity" evidence="6">
    <location>
        <begin position="252"/>
        <end position="262"/>
    </location>
</feature>
<dbReference type="PROSITE" id="PS50003">
    <property type="entry name" value="PH_DOMAIN"/>
    <property type="match status" value="1"/>
</dbReference>
<dbReference type="InterPro" id="IPR035899">
    <property type="entry name" value="DBL_dom_sf"/>
</dbReference>
<dbReference type="InterPro" id="IPR036028">
    <property type="entry name" value="SH3-like_dom_sf"/>
</dbReference>
<dbReference type="PANTHER" id="PTHR47544">
    <property type="entry name" value="RHO GUANINE NUCLEOTIDE EXCHANGE FACTOR 4"/>
    <property type="match status" value="1"/>
</dbReference>
<dbReference type="SMART" id="SM00325">
    <property type="entry name" value="RhoGEF"/>
    <property type="match status" value="1"/>
</dbReference>
<dbReference type="Gene3D" id="2.30.30.40">
    <property type="entry name" value="SH3 Domains"/>
    <property type="match status" value="1"/>
</dbReference>
<feature type="region of interest" description="Disordered" evidence="6">
    <location>
        <begin position="579"/>
        <end position="624"/>
    </location>
</feature>
<feature type="region of interest" description="Disordered" evidence="6">
    <location>
        <begin position="382"/>
        <end position="436"/>
    </location>
</feature>
<feature type="compositionally biased region" description="Polar residues" evidence="6">
    <location>
        <begin position="340"/>
        <end position="351"/>
    </location>
</feature>
<feature type="region of interest" description="Disordered" evidence="6">
    <location>
        <begin position="309"/>
        <end position="368"/>
    </location>
</feature>
<evidence type="ECO:0000256" key="5">
    <source>
        <dbReference type="PROSITE-ProRule" id="PRU00192"/>
    </source>
</evidence>
<dbReference type="GO" id="GO:0035556">
    <property type="term" value="P:intracellular signal transduction"/>
    <property type="evidence" value="ECO:0007669"/>
    <property type="project" value="InterPro"/>
</dbReference>
<evidence type="ECO:0000313" key="11">
    <source>
        <dbReference type="RefSeq" id="XP_031439512.1"/>
    </source>
</evidence>
<dbReference type="Pfam" id="PF00621">
    <property type="entry name" value="RhoGEF"/>
    <property type="match status" value="1"/>
</dbReference>
<dbReference type="SUPFAM" id="SSF50044">
    <property type="entry name" value="SH3-domain"/>
    <property type="match status" value="1"/>
</dbReference>
<organism evidence="10 11">
    <name type="scientific">Clupea harengus</name>
    <name type="common">Atlantic herring</name>
    <dbReference type="NCBI Taxonomy" id="7950"/>
    <lineage>
        <taxon>Eukaryota</taxon>
        <taxon>Metazoa</taxon>
        <taxon>Chordata</taxon>
        <taxon>Craniata</taxon>
        <taxon>Vertebrata</taxon>
        <taxon>Euteleostomi</taxon>
        <taxon>Actinopterygii</taxon>
        <taxon>Neopterygii</taxon>
        <taxon>Teleostei</taxon>
        <taxon>Clupei</taxon>
        <taxon>Clupeiformes</taxon>
        <taxon>Clupeoidei</taxon>
        <taxon>Clupeidae</taxon>
        <taxon>Clupea</taxon>
    </lineage>
</organism>
<feature type="region of interest" description="Disordered" evidence="6">
    <location>
        <begin position="489"/>
        <end position="537"/>
    </location>
</feature>
<accession>A0A6P8GVH3</accession>
<feature type="compositionally biased region" description="Basic residues" evidence="6">
    <location>
        <begin position="612"/>
        <end position="621"/>
    </location>
</feature>
<dbReference type="Pfam" id="PF22697">
    <property type="entry name" value="SOS1_NGEF_PH"/>
    <property type="match status" value="1"/>
</dbReference>
<gene>
    <name evidence="11" type="primary">spata13</name>
</gene>
<dbReference type="SUPFAM" id="SSF48065">
    <property type="entry name" value="DBL homology domain (DH-domain)"/>
    <property type="match status" value="1"/>
</dbReference>
<evidence type="ECO:0000259" key="9">
    <source>
        <dbReference type="PROSITE" id="PS50010"/>
    </source>
</evidence>
<name>A0A6P8GVH3_CLUHA</name>
<evidence type="ECO:0000259" key="7">
    <source>
        <dbReference type="PROSITE" id="PS50002"/>
    </source>
</evidence>
<dbReference type="SMART" id="SM00326">
    <property type="entry name" value="SH3"/>
    <property type="match status" value="1"/>
</dbReference>
<keyword evidence="4" id="KW-0344">Guanine-nucleotide releasing factor</keyword>
<dbReference type="FunFam" id="1.20.900.10:FF:000002">
    <property type="entry name" value="Rho guanine nucleotide exchange factor 9"/>
    <property type="match status" value="1"/>
</dbReference>
<evidence type="ECO:0000256" key="6">
    <source>
        <dbReference type="SAM" id="MobiDB-lite"/>
    </source>
</evidence>
<feature type="region of interest" description="Disordered" evidence="6">
    <location>
        <begin position="1"/>
        <end position="38"/>
    </location>
</feature>
<dbReference type="SUPFAM" id="SSF50729">
    <property type="entry name" value="PH domain-like"/>
    <property type="match status" value="1"/>
</dbReference>
<evidence type="ECO:0000313" key="10">
    <source>
        <dbReference type="Proteomes" id="UP000515152"/>
    </source>
</evidence>
<evidence type="ECO:0000256" key="3">
    <source>
        <dbReference type="ARBA" id="ARBA00022490"/>
    </source>
</evidence>
<dbReference type="Pfam" id="PF00018">
    <property type="entry name" value="SH3_1"/>
    <property type="match status" value="1"/>
</dbReference>
<dbReference type="InterPro" id="IPR001331">
    <property type="entry name" value="GDS_CDC24_CS"/>
</dbReference>
<dbReference type="Gene3D" id="1.20.900.10">
    <property type="entry name" value="Dbl homology (DH) domain"/>
    <property type="match status" value="1"/>
</dbReference>
<feature type="region of interest" description="Disordered" evidence="6">
    <location>
        <begin position="245"/>
        <end position="283"/>
    </location>
</feature>
<feature type="compositionally biased region" description="Polar residues" evidence="6">
    <location>
        <begin position="118"/>
        <end position="129"/>
    </location>
</feature>
<dbReference type="Proteomes" id="UP000515152">
    <property type="component" value="Chromosome 17"/>
</dbReference>
<dbReference type="PROSITE" id="PS00741">
    <property type="entry name" value="DH_1"/>
    <property type="match status" value="1"/>
</dbReference>
<dbReference type="PROSITE" id="PS50010">
    <property type="entry name" value="DH_2"/>
    <property type="match status" value="1"/>
</dbReference>
<dbReference type="KEGG" id="char:105890117"/>
<dbReference type="CDD" id="cd01224">
    <property type="entry name" value="PH_Collybistin_ASEF"/>
    <property type="match status" value="1"/>
</dbReference>
<keyword evidence="3" id="KW-0963">Cytoplasm</keyword>
<feature type="domain" description="DH" evidence="9">
    <location>
        <begin position="906"/>
        <end position="1090"/>
    </location>
</feature>
<dbReference type="GeneID" id="105890117"/>
<dbReference type="Gene3D" id="2.30.29.30">
    <property type="entry name" value="Pleckstrin-homology domain (PH domain)/Phosphotyrosine-binding domain (PTB)"/>
    <property type="match status" value="1"/>
</dbReference>
<dbReference type="OrthoDB" id="660555at2759"/>
<dbReference type="InterPro" id="IPR055251">
    <property type="entry name" value="SOS1_NGEF_PH"/>
</dbReference>
<feature type="region of interest" description="Disordered" evidence="6">
    <location>
        <begin position="700"/>
        <end position="728"/>
    </location>
</feature>
<protein>
    <submittedName>
        <fullName evidence="11">Uncharacterized protein spata13 isoform X1</fullName>
    </submittedName>
</protein>
<dbReference type="InterPro" id="IPR011993">
    <property type="entry name" value="PH-like_dom_sf"/>
</dbReference>
<feature type="region of interest" description="Disordered" evidence="6">
    <location>
        <begin position="109"/>
        <end position="130"/>
    </location>
</feature>
<keyword evidence="2 5" id="KW-0728">SH3 domain</keyword>
<comment type="subcellular location">
    <subcellularLocation>
        <location evidence="1">Cytoplasm</location>
    </subcellularLocation>
</comment>
<keyword evidence="10" id="KW-1185">Reference proteome</keyword>
<evidence type="ECO:0000256" key="4">
    <source>
        <dbReference type="ARBA" id="ARBA00022658"/>
    </source>
</evidence>
<dbReference type="CTD" id="221178"/>
<evidence type="ECO:0000259" key="8">
    <source>
        <dbReference type="PROSITE" id="PS50003"/>
    </source>
</evidence>
<dbReference type="InterPro" id="IPR000219">
    <property type="entry name" value="DH_dom"/>
</dbReference>
<feature type="domain" description="PH" evidence="8">
    <location>
        <begin position="1121"/>
        <end position="1228"/>
    </location>
</feature>
<proteinExistence type="predicted"/>
<dbReference type="SMART" id="SM00233">
    <property type="entry name" value="PH"/>
    <property type="match status" value="1"/>
</dbReference>
<dbReference type="RefSeq" id="XP_031439512.1">
    <property type="nucleotide sequence ID" value="XM_031583652.2"/>
</dbReference>